<feature type="coiled-coil region" evidence="12">
    <location>
        <begin position="92"/>
        <end position="126"/>
    </location>
</feature>
<dbReference type="InterPro" id="IPR004821">
    <property type="entry name" value="Cyt_trans-like"/>
</dbReference>
<dbReference type="Pfam" id="PF01467">
    <property type="entry name" value="CTP_transf_like"/>
    <property type="match status" value="2"/>
</dbReference>
<dbReference type="GO" id="GO:0006646">
    <property type="term" value="P:phosphatidylethanolamine biosynthetic process"/>
    <property type="evidence" value="ECO:0007669"/>
    <property type="project" value="InterPro"/>
</dbReference>
<evidence type="ECO:0000256" key="1">
    <source>
        <dbReference type="ARBA" id="ARBA00005189"/>
    </source>
</evidence>
<keyword evidence="8" id="KW-1208">Phospholipid metabolism</keyword>
<evidence type="ECO:0000313" key="16">
    <source>
        <dbReference type="Proteomes" id="UP001165082"/>
    </source>
</evidence>
<comment type="pathway">
    <text evidence="9">Phospholipid metabolism; phosphatidylethanolamine biosynthesis; phosphatidylethanolamine from ethanolamine: step 2/3.</text>
</comment>
<evidence type="ECO:0000313" key="15">
    <source>
        <dbReference type="EMBL" id="GMH62450.1"/>
    </source>
</evidence>
<evidence type="ECO:0000256" key="7">
    <source>
        <dbReference type="ARBA" id="ARBA00023209"/>
    </source>
</evidence>
<keyword evidence="3" id="KW-0444">Lipid biosynthesis</keyword>
<dbReference type="InterPro" id="IPR041723">
    <property type="entry name" value="CCT"/>
</dbReference>
<protein>
    <recommendedName>
        <fullName evidence="10">ethanolamine-phosphate cytidylyltransferase</fullName>
        <ecNumber evidence="10">2.7.7.14</ecNumber>
    </recommendedName>
    <alternativeName>
        <fullName evidence="11">CTP:phosphoethanolamine cytidylyltransferase</fullName>
    </alternativeName>
</protein>
<sequence>MNDLKKLFTENFLKMERLAHSLADFGVETFNSVIASPLTQNACATLSSLLNILHVPSILHPSPEHFVTSAWCTFVTLTLYYGVLGRTHSNVRRGLRKDLKIAAARMAELEEKLLTLTQKKNRSSKEDGRPIRIFMDGAFDMMHYGHMNAFRLGKSLGTHLIVGVNSDESITQCKGAPVMNDQERLTAVEGCKFVDEVIPAVPYVMTAPYLDYVIKKYKVDYVVHGDDPCIVDGKDVYESAKKQGMYQSIPRTEGVSTTDIVGRMLLMTKDHHKKEKGGLVSEGNEGGGEEDDDDTILGYSSKFLTTSRMLRLFSAGVKAPTEGMKIIYMDGSWDMFHAGHISILNAARKRGDYLIIGIHSDVVVNKHQGSNLPIMNLHERVLSVLGCKFVDDVLIDAPYTITPEMIASLKIDEVVRGTAVETDEKHRYGNAIKAGVYHKIESPSNFKLNSITERIKENQRRFEEKIRKKKEKEQEYYDEKYGLQNGK</sequence>
<comment type="pathway">
    <text evidence="1">Lipid metabolism.</text>
</comment>
<accession>A0A9W7E228</accession>
<dbReference type="EC" id="2.7.7.14" evidence="10"/>
<dbReference type="CDD" id="cd02174">
    <property type="entry name" value="CCT"/>
    <property type="match status" value="1"/>
</dbReference>
<evidence type="ECO:0000256" key="6">
    <source>
        <dbReference type="ARBA" id="ARBA00023098"/>
    </source>
</evidence>
<dbReference type="PANTHER" id="PTHR45780">
    <property type="entry name" value="ETHANOLAMINE-PHOSPHATE CYTIDYLYLTRANSFERASE"/>
    <property type="match status" value="1"/>
</dbReference>
<evidence type="ECO:0000256" key="10">
    <source>
        <dbReference type="ARBA" id="ARBA00024221"/>
    </source>
</evidence>
<evidence type="ECO:0000256" key="4">
    <source>
        <dbReference type="ARBA" id="ARBA00022679"/>
    </source>
</evidence>
<feature type="domain" description="Cytidyltransferase-like" evidence="14">
    <location>
        <begin position="135"/>
        <end position="262"/>
    </location>
</feature>
<dbReference type="SUPFAM" id="SSF52374">
    <property type="entry name" value="Nucleotidylyl transferase"/>
    <property type="match status" value="2"/>
</dbReference>
<proteinExistence type="inferred from homology"/>
<dbReference type="EMBL" id="BRXZ01002459">
    <property type="protein sequence ID" value="GMH62450.1"/>
    <property type="molecule type" value="Genomic_DNA"/>
</dbReference>
<feature type="coiled-coil region" evidence="12">
    <location>
        <begin position="448"/>
        <end position="475"/>
    </location>
</feature>
<evidence type="ECO:0000256" key="12">
    <source>
        <dbReference type="SAM" id="Coils"/>
    </source>
</evidence>
<keyword evidence="12" id="KW-0175">Coiled coil</keyword>
<comment type="similarity">
    <text evidence="2">Belongs to the cytidylyltransferase family.</text>
</comment>
<dbReference type="Gene3D" id="3.40.50.620">
    <property type="entry name" value="HUPs"/>
    <property type="match status" value="2"/>
</dbReference>
<evidence type="ECO:0000256" key="5">
    <source>
        <dbReference type="ARBA" id="ARBA00022695"/>
    </source>
</evidence>
<keyword evidence="5" id="KW-0548">Nucleotidyltransferase</keyword>
<dbReference type="OrthoDB" id="40021at2759"/>
<dbReference type="AlphaFoldDB" id="A0A9W7E228"/>
<dbReference type="NCBIfam" id="TIGR00125">
    <property type="entry name" value="cyt_tran_rel"/>
    <property type="match status" value="2"/>
</dbReference>
<organism evidence="15 16">
    <name type="scientific">Triparma retinervis</name>
    <dbReference type="NCBI Taxonomy" id="2557542"/>
    <lineage>
        <taxon>Eukaryota</taxon>
        <taxon>Sar</taxon>
        <taxon>Stramenopiles</taxon>
        <taxon>Ochrophyta</taxon>
        <taxon>Bolidophyceae</taxon>
        <taxon>Parmales</taxon>
        <taxon>Triparmaceae</taxon>
        <taxon>Triparma</taxon>
    </lineage>
</organism>
<feature type="region of interest" description="Disordered" evidence="13">
    <location>
        <begin position="273"/>
        <end position="293"/>
    </location>
</feature>
<comment type="caution">
    <text evidence="15">The sequence shown here is derived from an EMBL/GenBank/DDBJ whole genome shotgun (WGS) entry which is preliminary data.</text>
</comment>
<reference evidence="15" key="1">
    <citation type="submission" date="2022-07" db="EMBL/GenBank/DDBJ databases">
        <title>Genome analysis of Parmales, a sister group of diatoms, reveals the evolutionary specialization of diatoms from phago-mixotrophs to photoautotrophs.</title>
        <authorList>
            <person name="Ban H."/>
            <person name="Sato S."/>
            <person name="Yoshikawa S."/>
            <person name="Kazumasa Y."/>
            <person name="Nakamura Y."/>
            <person name="Ichinomiya M."/>
            <person name="Saitoh K."/>
            <person name="Sato N."/>
            <person name="Blanc-Mathieu R."/>
            <person name="Endo H."/>
            <person name="Kuwata A."/>
            <person name="Ogata H."/>
        </authorList>
    </citation>
    <scope>NUCLEOTIDE SEQUENCE</scope>
</reference>
<keyword evidence="7" id="KW-0594">Phospholipid biosynthesis</keyword>
<dbReference type="GO" id="GO:0004306">
    <property type="term" value="F:ethanolamine-phosphate cytidylyltransferase activity"/>
    <property type="evidence" value="ECO:0007669"/>
    <property type="project" value="UniProtKB-EC"/>
</dbReference>
<keyword evidence="4" id="KW-0808">Transferase</keyword>
<feature type="domain" description="Cytidyltransferase-like" evidence="14">
    <location>
        <begin position="328"/>
        <end position="423"/>
    </location>
</feature>
<evidence type="ECO:0000256" key="11">
    <source>
        <dbReference type="ARBA" id="ARBA00031473"/>
    </source>
</evidence>
<name>A0A9W7E228_9STRA</name>
<evidence type="ECO:0000259" key="14">
    <source>
        <dbReference type="Pfam" id="PF01467"/>
    </source>
</evidence>
<dbReference type="InterPro" id="IPR044608">
    <property type="entry name" value="Ect1/PCYT2"/>
</dbReference>
<evidence type="ECO:0000256" key="9">
    <source>
        <dbReference type="ARBA" id="ARBA00024191"/>
    </source>
</evidence>
<dbReference type="GO" id="GO:0005737">
    <property type="term" value="C:cytoplasm"/>
    <property type="evidence" value="ECO:0007669"/>
    <property type="project" value="TreeGrafter"/>
</dbReference>
<evidence type="ECO:0000256" key="3">
    <source>
        <dbReference type="ARBA" id="ARBA00022516"/>
    </source>
</evidence>
<gene>
    <name evidence="15" type="ORF">TrRE_jg7170</name>
</gene>
<evidence type="ECO:0000256" key="2">
    <source>
        <dbReference type="ARBA" id="ARBA00010101"/>
    </source>
</evidence>
<keyword evidence="16" id="KW-1185">Reference proteome</keyword>
<dbReference type="PANTHER" id="PTHR45780:SF2">
    <property type="entry name" value="ETHANOLAMINE-PHOSPHATE CYTIDYLYLTRANSFERASE"/>
    <property type="match status" value="1"/>
</dbReference>
<dbReference type="Proteomes" id="UP001165082">
    <property type="component" value="Unassembled WGS sequence"/>
</dbReference>
<dbReference type="InterPro" id="IPR014729">
    <property type="entry name" value="Rossmann-like_a/b/a_fold"/>
</dbReference>
<evidence type="ECO:0000256" key="8">
    <source>
        <dbReference type="ARBA" id="ARBA00023264"/>
    </source>
</evidence>
<keyword evidence="6" id="KW-0443">Lipid metabolism</keyword>
<evidence type="ECO:0000256" key="13">
    <source>
        <dbReference type="SAM" id="MobiDB-lite"/>
    </source>
</evidence>